<dbReference type="Proteomes" id="UP000248044">
    <property type="component" value="Chromosome"/>
</dbReference>
<proteinExistence type="predicted"/>
<keyword evidence="3" id="KW-1185">Reference proteome</keyword>
<name>A0A2U9IIG6_9CREN</name>
<evidence type="ECO:0000313" key="2">
    <source>
        <dbReference type="EMBL" id="AWR95817.1"/>
    </source>
</evidence>
<evidence type="ECO:0000313" key="3">
    <source>
        <dbReference type="Proteomes" id="UP000248044"/>
    </source>
</evidence>
<keyword evidence="1" id="KW-1133">Transmembrane helix</keyword>
<keyword evidence="1" id="KW-0812">Transmembrane</keyword>
<feature type="transmembrane region" description="Helical" evidence="1">
    <location>
        <begin position="49"/>
        <end position="67"/>
    </location>
</feature>
<organism evidence="2 3">
    <name type="scientific">Acidianus brierleyi</name>
    <dbReference type="NCBI Taxonomy" id="41673"/>
    <lineage>
        <taxon>Archaea</taxon>
        <taxon>Thermoproteota</taxon>
        <taxon>Thermoprotei</taxon>
        <taxon>Sulfolobales</taxon>
        <taxon>Sulfolobaceae</taxon>
        <taxon>Acidianus</taxon>
    </lineage>
</organism>
<accession>A0A2U9IIG6</accession>
<dbReference type="AlphaFoldDB" id="A0A2U9IIG6"/>
<dbReference type="OrthoDB" id="41466at2157"/>
<reference evidence="2 3" key="1">
    <citation type="submission" date="2018-05" db="EMBL/GenBank/DDBJ databases">
        <title>Complete Genome Sequences of Extremely Thermoacidophilic, Metal-Mobilizing Type-Strain Members of the Archaeal Family Sulfolobaceae: Acidianus brierleyi DSM-1651T, Acidianus sulfidivorans DSM-18786T, Metallosphaera hakonensis DSM-7519T, and Metallosphaera prunae DSM-10039T.</title>
        <authorList>
            <person name="Counts J.A."/>
            <person name="Kelly R.M."/>
        </authorList>
    </citation>
    <scope>NUCLEOTIDE SEQUENCE [LARGE SCALE GENOMIC DNA]</scope>
    <source>
        <strain evidence="2 3">DSM 1651</strain>
    </source>
</reference>
<dbReference type="GeneID" id="36833641"/>
<gene>
    <name evidence="2" type="ORF">DFR85_15755</name>
</gene>
<feature type="transmembrane region" description="Helical" evidence="1">
    <location>
        <begin position="6"/>
        <end position="28"/>
    </location>
</feature>
<evidence type="ECO:0000256" key="1">
    <source>
        <dbReference type="SAM" id="Phobius"/>
    </source>
</evidence>
<dbReference type="EMBL" id="CP029289">
    <property type="protein sequence ID" value="AWR95817.1"/>
    <property type="molecule type" value="Genomic_DNA"/>
</dbReference>
<feature type="transmembrane region" description="Helical" evidence="1">
    <location>
        <begin position="73"/>
        <end position="89"/>
    </location>
</feature>
<sequence length="94" mass="10557">MLEIYAIFGLMAFSLVLAGVMTLVLLGIAENDIVESLNLYSISKIELRLIFIITLYSIFTGVLESFVLNPYGIILSFESIPYLVVIFSGKMRRD</sequence>
<protein>
    <submittedName>
        <fullName evidence="2">Uncharacterized protein</fullName>
    </submittedName>
</protein>
<dbReference type="KEGG" id="abri:DFR85_15755"/>
<keyword evidence="1" id="KW-0472">Membrane</keyword>
<dbReference type="RefSeq" id="WP_110271695.1">
    <property type="nucleotide sequence ID" value="NZ_CP029289.2"/>
</dbReference>